<dbReference type="InterPro" id="IPR048502">
    <property type="entry name" value="NamZ_N"/>
</dbReference>
<dbReference type="GO" id="GO:0033922">
    <property type="term" value="F:peptidoglycan beta-N-acetylmuramidase activity"/>
    <property type="evidence" value="ECO:0007669"/>
    <property type="project" value="InterPro"/>
</dbReference>
<proteinExistence type="predicted"/>
<dbReference type="AlphaFoldDB" id="A0A5S5BZ62"/>
<evidence type="ECO:0000313" key="4">
    <source>
        <dbReference type="EMBL" id="TYP70973.1"/>
    </source>
</evidence>
<dbReference type="EMBL" id="VNHU01000010">
    <property type="protein sequence ID" value="TYP70973.1"/>
    <property type="molecule type" value="Genomic_DNA"/>
</dbReference>
<evidence type="ECO:0000313" key="5">
    <source>
        <dbReference type="Proteomes" id="UP000324376"/>
    </source>
</evidence>
<gene>
    <name evidence="4" type="ORF">BD809_11032</name>
</gene>
<dbReference type="Pfam" id="PF07075">
    <property type="entry name" value="NamZ_N"/>
    <property type="match status" value="1"/>
</dbReference>
<dbReference type="Pfam" id="PF20732">
    <property type="entry name" value="NamZ_C"/>
    <property type="match status" value="1"/>
</dbReference>
<dbReference type="Proteomes" id="UP000324376">
    <property type="component" value="Unassembled WGS sequence"/>
</dbReference>
<sequence length="441" mass="48875">MVFIKIVFKNTFLFALILFISCGSLTKPQATASPVIVPEVTHKKIDTQPSLDAVAPIYVGANQTDKYLPLLKGKKIALVSNQTSVVFRTPFFQKHLLPAGVAIDEASLYVHLADTLLSQNINLVKVFAPEHGFRGKADAGELVEDGKDTRTGLPVISLYGANKKPSKKAMEGIELVVFDIQDVGVRFYTYISTLHYVMQACAENNIPILILDRPNPNGSYVDGPTLEEEHASFLGMHAIPLVHGMTIGEYATMVNKEGWLGENLVCDLTVIPVANYTHRDTYSLPIRPSPNLPNDIAINLYPSLGLFEGTTINAGRGTEMQFQLYGAPDLAMDKFEYAYIPQPNFGSKSPKHNGNVCYGEIVTSNFPTNAVNLEWLIKAYTNSTNPAGFFKTKSFTLHAGTKKLQQQIQNNIPLEAIRESWKLGIELHKKRREKYALYPLD</sequence>
<dbReference type="InterPro" id="IPR048503">
    <property type="entry name" value="NamZ_C"/>
</dbReference>
<evidence type="ECO:0000259" key="2">
    <source>
        <dbReference type="Pfam" id="PF07075"/>
    </source>
</evidence>
<dbReference type="PIRSF" id="PIRSF016719">
    <property type="entry name" value="UCP016719"/>
    <property type="match status" value="1"/>
</dbReference>
<dbReference type="OrthoDB" id="9801061at2"/>
<feature type="domain" description="Peptidoglycan beta-N-acetylmuramidase NamZ N-terminal" evidence="2">
    <location>
        <begin position="108"/>
        <end position="294"/>
    </location>
</feature>
<reference evidence="4 5" key="1">
    <citation type="submission" date="2019-07" db="EMBL/GenBank/DDBJ databases">
        <title>Genomic Encyclopedia of Archaeal and Bacterial Type Strains, Phase II (KMG-II): from individual species to whole genera.</title>
        <authorList>
            <person name="Goeker M."/>
        </authorList>
    </citation>
    <scope>NUCLEOTIDE SEQUENCE [LARGE SCALE GENOMIC DNA]</scope>
    <source>
        <strain evidence="4 5">DSM 17527</strain>
    </source>
</reference>
<comment type="caution">
    <text evidence="4">The sequence shown here is derived from an EMBL/GenBank/DDBJ whole genome shotgun (WGS) entry which is preliminary data.</text>
</comment>
<evidence type="ECO:0000256" key="1">
    <source>
        <dbReference type="SAM" id="SignalP"/>
    </source>
</evidence>
<feature type="domain" description="Peptidoglycan beta-N-acetylmuramidase NamZ C-terminal" evidence="3">
    <location>
        <begin position="300"/>
        <end position="438"/>
    </location>
</feature>
<dbReference type="PROSITE" id="PS51257">
    <property type="entry name" value="PROKAR_LIPOPROTEIN"/>
    <property type="match status" value="1"/>
</dbReference>
<keyword evidence="1" id="KW-0732">Signal</keyword>
<organism evidence="4 5">
    <name type="scientific">Aquimarina intermedia</name>
    <dbReference type="NCBI Taxonomy" id="350814"/>
    <lineage>
        <taxon>Bacteria</taxon>
        <taxon>Pseudomonadati</taxon>
        <taxon>Bacteroidota</taxon>
        <taxon>Flavobacteriia</taxon>
        <taxon>Flavobacteriales</taxon>
        <taxon>Flavobacteriaceae</taxon>
        <taxon>Aquimarina</taxon>
    </lineage>
</organism>
<feature type="chain" id="PRO_5024412950" evidence="1">
    <location>
        <begin position="33"/>
        <end position="441"/>
    </location>
</feature>
<protein>
    <submittedName>
        <fullName evidence="4">Uncharacterized protein YbbC (DUF1343 family)</fullName>
    </submittedName>
</protein>
<dbReference type="Gene3D" id="3.40.50.12170">
    <property type="entry name" value="Uncharacterised protein PF07075, DUF1343"/>
    <property type="match status" value="1"/>
</dbReference>
<feature type="signal peptide" evidence="1">
    <location>
        <begin position="1"/>
        <end position="32"/>
    </location>
</feature>
<name>A0A5S5BZ62_9FLAO</name>
<dbReference type="PANTHER" id="PTHR42915:SF1">
    <property type="entry name" value="PEPTIDOGLYCAN BETA-N-ACETYLMURAMIDASE NAMZ"/>
    <property type="match status" value="1"/>
</dbReference>
<dbReference type="Gene3D" id="3.90.1150.140">
    <property type="match status" value="1"/>
</dbReference>
<dbReference type="InterPro" id="IPR008302">
    <property type="entry name" value="NamZ"/>
</dbReference>
<accession>A0A5S5BZ62</accession>
<evidence type="ECO:0000259" key="3">
    <source>
        <dbReference type="Pfam" id="PF20732"/>
    </source>
</evidence>
<dbReference type="PANTHER" id="PTHR42915">
    <property type="entry name" value="HYPOTHETICAL 460 KDA PROTEIN IN FEUA-SIGW INTERGENIC REGION [PRECURSOR]"/>
    <property type="match status" value="1"/>
</dbReference>
<keyword evidence="5" id="KW-1185">Reference proteome</keyword>
<dbReference type="RefSeq" id="WP_148783482.1">
    <property type="nucleotide sequence ID" value="NZ_VNHU01000010.1"/>
</dbReference>